<feature type="non-terminal residue" evidence="12">
    <location>
        <position position="1"/>
    </location>
</feature>
<keyword evidence="6" id="KW-0547">Nucleotide-binding</keyword>
<organism evidence="12">
    <name type="scientific">marine metagenome</name>
    <dbReference type="NCBI Taxonomy" id="408172"/>
    <lineage>
        <taxon>unclassified sequences</taxon>
        <taxon>metagenomes</taxon>
        <taxon>ecological metagenomes</taxon>
    </lineage>
</organism>
<dbReference type="GO" id="GO:0015937">
    <property type="term" value="P:coenzyme A biosynthetic process"/>
    <property type="evidence" value="ECO:0007669"/>
    <property type="project" value="UniProtKB-KW"/>
</dbReference>
<evidence type="ECO:0000256" key="9">
    <source>
        <dbReference type="ARBA" id="ARBA00022993"/>
    </source>
</evidence>
<keyword evidence="8" id="KW-0460">Magnesium</keyword>
<dbReference type="AlphaFoldDB" id="A0A382LUT3"/>
<evidence type="ECO:0000256" key="10">
    <source>
        <dbReference type="ARBA" id="ARBA00029346"/>
    </source>
</evidence>
<comment type="catalytic activity">
    <reaction evidence="10">
        <text>(R)-4'-phosphopantetheine + ATP + H(+) = 3'-dephospho-CoA + diphosphate</text>
        <dbReference type="Rhea" id="RHEA:19801"/>
        <dbReference type="ChEBI" id="CHEBI:15378"/>
        <dbReference type="ChEBI" id="CHEBI:30616"/>
        <dbReference type="ChEBI" id="CHEBI:33019"/>
        <dbReference type="ChEBI" id="CHEBI:57328"/>
        <dbReference type="ChEBI" id="CHEBI:61723"/>
        <dbReference type="EC" id="2.7.7.3"/>
    </reaction>
</comment>
<sequence length="149" mass="16791">VTNGHLDLVDRMVKLFDEVIVAVVKGREKSAMFTWEERVTLFEEAISDKTTVRVEGFEGLTVDFAHQKGAVAIVRGIRAVSDFEAEFDMALMNRKMAPLIESVYLMTNSEYMYVSASRIREVSRLGYDVADLVPPNVRDAIQQKLSNVS</sequence>
<dbReference type="InterPro" id="IPR004821">
    <property type="entry name" value="Cyt_trans-like"/>
</dbReference>
<keyword evidence="4" id="KW-0808">Transferase</keyword>
<dbReference type="GO" id="GO:0004595">
    <property type="term" value="F:pantetheine-phosphate adenylyltransferase activity"/>
    <property type="evidence" value="ECO:0007669"/>
    <property type="project" value="UniProtKB-EC"/>
</dbReference>
<dbReference type="Pfam" id="PF01467">
    <property type="entry name" value="CTP_transf_like"/>
    <property type="match status" value="1"/>
</dbReference>
<dbReference type="NCBIfam" id="TIGR01510">
    <property type="entry name" value="coaD_prev_kdtB"/>
    <property type="match status" value="1"/>
</dbReference>
<feature type="domain" description="Cytidyltransferase-like" evidence="11">
    <location>
        <begin position="1"/>
        <end position="121"/>
    </location>
</feature>
<evidence type="ECO:0000313" key="12">
    <source>
        <dbReference type="EMBL" id="SVC40380.1"/>
    </source>
</evidence>
<evidence type="ECO:0000256" key="6">
    <source>
        <dbReference type="ARBA" id="ARBA00022741"/>
    </source>
</evidence>
<dbReference type="EMBL" id="UINC01089352">
    <property type="protein sequence ID" value="SVC40380.1"/>
    <property type="molecule type" value="Genomic_DNA"/>
</dbReference>
<dbReference type="Gene3D" id="3.40.50.620">
    <property type="entry name" value="HUPs"/>
    <property type="match status" value="1"/>
</dbReference>
<dbReference type="PANTHER" id="PTHR21342:SF1">
    <property type="entry name" value="PHOSPHOPANTETHEINE ADENYLYLTRANSFERASE"/>
    <property type="match status" value="1"/>
</dbReference>
<dbReference type="InterPro" id="IPR014729">
    <property type="entry name" value="Rossmann-like_a/b/a_fold"/>
</dbReference>
<protein>
    <recommendedName>
        <fullName evidence="2">Phosphopantetheine adenylyltransferase</fullName>
        <ecNumber evidence="1">2.7.7.3</ecNumber>
    </recommendedName>
</protein>
<evidence type="ECO:0000256" key="7">
    <source>
        <dbReference type="ARBA" id="ARBA00022840"/>
    </source>
</evidence>
<name>A0A382LUT3_9ZZZZ</name>
<keyword evidence="9" id="KW-0173">Coenzyme A biosynthesis</keyword>
<evidence type="ECO:0000256" key="1">
    <source>
        <dbReference type="ARBA" id="ARBA00012392"/>
    </source>
</evidence>
<keyword evidence="7" id="KW-0067">ATP-binding</keyword>
<evidence type="ECO:0000256" key="8">
    <source>
        <dbReference type="ARBA" id="ARBA00022842"/>
    </source>
</evidence>
<proteinExistence type="inferred from homology"/>
<dbReference type="SUPFAM" id="SSF52374">
    <property type="entry name" value="Nucleotidylyl transferase"/>
    <property type="match status" value="1"/>
</dbReference>
<dbReference type="PRINTS" id="PR01020">
    <property type="entry name" value="LPSBIOSNTHSS"/>
</dbReference>
<evidence type="ECO:0000256" key="4">
    <source>
        <dbReference type="ARBA" id="ARBA00022679"/>
    </source>
</evidence>
<gene>
    <name evidence="12" type="ORF">METZ01_LOCUS293234</name>
</gene>
<evidence type="ECO:0000256" key="3">
    <source>
        <dbReference type="ARBA" id="ARBA00022490"/>
    </source>
</evidence>
<accession>A0A382LUT3</accession>
<evidence type="ECO:0000256" key="5">
    <source>
        <dbReference type="ARBA" id="ARBA00022695"/>
    </source>
</evidence>
<reference evidence="12" key="1">
    <citation type="submission" date="2018-05" db="EMBL/GenBank/DDBJ databases">
        <authorList>
            <person name="Lanie J.A."/>
            <person name="Ng W.-L."/>
            <person name="Kazmierczak K.M."/>
            <person name="Andrzejewski T.M."/>
            <person name="Davidsen T.M."/>
            <person name="Wayne K.J."/>
            <person name="Tettelin H."/>
            <person name="Glass J.I."/>
            <person name="Rusch D."/>
            <person name="Podicherti R."/>
            <person name="Tsui H.-C.T."/>
            <person name="Winkler M.E."/>
        </authorList>
    </citation>
    <scope>NUCLEOTIDE SEQUENCE</scope>
</reference>
<keyword evidence="3" id="KW-0963">Cytoplasm</keyword>
<keyword evidence="5" id="KW-0548">Nucleotidyltransferase</keyword>
<dbReference type="PANTHER" id="PTHR21342">
    <property type="entry name" value="PHOSPHOPANTETHEINE ADENYLYLTRANSFERASE"/>
    <property type="match status" value="1"/>
</dbReference>
<dbReference type="GO" id="GO:0005524">
    <property type="term" value="F:ATP binding"/>
    <property type="evidence" value="ECO:0007669"/>
    <property type="project" value="UniProtKB-KW"/>
</dbReference>
<dbReference type="InterPro" id="IPR001980">
    <property type="entry name" value="PPAT"/>
</dbReference>
<dbReference type="HAMAP" id="MF_00151">
    <property type="entry name" value="PPAT_bact"/>
    <property type="match status" value="1"/>
</dbReference>
<evidence type="ECO:0000256" key="2">
    <source>
        <dbReference type="ARBA" id="ARBA00013868"/>
    </source>
</evidence>
<dbReference type="EC" id="2.7.7.3" evidence="1"/>
<evidence type="ECO:0000259" key="11">
    <source>
        <dbReference type="Pfam" id="PF01467"/>
    </source>
</evidence>